<dbReference type="RefSeq" id="WP_183205204.1">
    <property type="nucleotide sequence ID" value="NZ_JAAAMM010000001.1"/>
</dbReference>
<evidence type="ECO:0000313" key="2">
    <source>
        <dbReference type="Proteomes" id="UP000588647"/>
    </source>
</evidence>
<evidence type="ECO:0000313" key="1">
    <source>
        <dbReference type="EMBL" id="MBB4000975.1"/>
    </source>
</evidence>
<keyword evidence="2" id="KW-1185">Reference proteome</keyword>
<sequence length="139" mass="14948">MTRGVYIAPDRIVLSLAGFEAGPATPMDGKLFDSAWPSTALVLARGLYIDPTPSNGPPNYPAYTTASSLHVIGIPTFPFPIVFTAITVGTTAFSYAAGAFSVDGWVIYPDQVQKARRTLVDGGVTYYSQESFFWMVLKG</sequence>
<organism evidence="1 2">
    <name type="scientific">Aurantimonas endophytica</name>
    <dbReference type="NCBI Taxonomy" id="1522175"/>
    <lineage>
        <taxon>Bacteria</taxon>
        <taxon>Pseudomonadati</taxon>
        <taxon>Pseudomonadota</taxon>
        <taxon>Alphaproteobacteria</taxon>
        <taxon>Hyphomicrobiales</taxon>
        <taxon>Aurantimonadaceae</taxon>
        <taxon>Aurantimonas</taxon>
    </lineage>
</organism>
<dbReference type="Proteomes" id="UP000588647">
    <property type="component" value="Unassembled WGS sequence"/>
</dbReference>
<reference evidence="1 2" key="1">
    <citation type="submission" date="2020-08" db="EMBL/GenBank/DDBJ databases">
        <title>Genomic Encyclopedia of Type Strains, Phase IV (KMG-IV): sequencing the most valuable type-strain genomes for metagenomic binning, comparative biology and taxonomic classification.</title>
        <authorList>
            <person name="Goeker M."/>
        </authorList>
    </citation>
    <scope>NUCLEOTIDE SEQUENCE [LARGE SCALE GENOMIC DNA]</scope>
    <source>
        <strain evidence="1 2">DSM 103570</strain>
    </source>
</reference>
<comment type="caution">
    <text evidence="1">The sequence shown here is derived from an EMBL/GenBank/DDBJ whole genome shotgun (WGS) entry which is preliminary data.</text>
</comment>
<protein>
    <submittedName>
        <fullName evidence="1">Uncharacterized protein</fullName>
    </submittedName>
</protein>
<dbReference type="EMBL" id="JACIEM010000001">
    <property type="protein sequence ID" value="MBB4000975.1"/>
    <property type="molecule type" value="Genomic_DNA"/>
</dbReference>
<name>A0A7W6MML2_9HYPH</name>
<gene>
    <name evidence="1" type="ORF">GGR03_000022</name>
</gene>
<proteinExistence type="predicted"/>
<dbReference type="AlphaFoldDB" id="A0A7W6MML2"/>
<accession>A0A7W6MML2</accession>